<evidence type="ECO:0000313" key="3">
    <source>
        <dbReference type="Proteomes" id="UP001231189"/>
    </source>
</evidence>
<name>A0AAD8W1Q3_LOLMU</name>
<dbReference type="PANTHER" id="PTHR31672">
    <property type="entry name" value="BNACNNG10540D PROTEIN"/>
    <property type="match status" value="1"/>
</dbReference>
<proteinExistence type="predicted"/>
<keyword evidence="3" id="KW-1185">Reference proteome</keyword>
<dbReference type="InterPro" id="IPR017451">
    <property type="entry name" value="F-box-assoc_interact_dom"/>
</dbReference>
<dbReference type="PANTHER" id="PTHR31672:SF2">
    <property type="entry name" value="F-BOX DOMAIN-CONTAINING PROTEIN"/>
    <property type="match status" value="1"/>
</dbReference>
<protein>
    <recommendedName>
        <fullName evidence="1">F-box domain-containing protein</fullName>
    </recommendedName>
</protein>
<dbReference type="NCBIfam" id="TIGR01640">
    <property type="entry name" value="F_box_assoc_1"/>
    <property type="match status" value="1"/>
</dbReference>
<dbReference type="Gene3D" id="1.20.1280.50">
    <property type="match status" value="1"/>
</dbReference>
<dbReference type="PROSITE" id="PS50181">
    <property type="entry name" value="FBOX"/>
    <property type="match status" value="1"/>
</dbReference>
<organism evidence="2 3">
    <name type="scientific">Lolium multiflorum</name>
    <name type="common">Italian ryegrass</name>
    <name type="synonym">Lolium perenne subsp. multiflorum</name>
    <dbReference type="NCBI Taxonomy" id="4521"/>
    <lineage>
        <taxon>Eukaryota</taxon>
        <taxon>Viridiplantae</taxon>
        <taxon>Streptophyta</taxon>
        <taxon>Embryophyta</taxon>
        <taxon>Tracheophyta</taxon>
        <taxon>Spermatophyta</taxon>
        <taxon>Magnoliopsida</taxon>
        <taxon>Liliopsida</taxon>
        <taxon>Poales</taxon>
        <taxon>Poaceae</taxon>
        <taxon>BOP clade</taxon>
        <taxon>Pooideae</taxon>
        <taxon>Poodae</taxon>
        <taxon>Poeae</taxon>
        <taxon>Poeae Chloroplast Group 2 (Poeae type)</taxon>
        <taxon>Loliodinae</taxon>
        <taxon>Loliinae</taxon>
        <taxon>Lolium</taxon>
    </lineage>
</organism>
<feature type="domain" description="F-box" evidence="1">
    <location>
        <begin position="1"/>
        <end position="43"/>
    </location>
</feature>
<dbReference type="SMART" id="SM00256">
    <property type="entry name" value="FBOX"/>
    <property type="match status" value="1"/>
</dbReference>
<dbReference type="SUPFAM" id="SSF81383">
    <property type="entry name" value="F-box domain"/>
    <property type="match status" value="1"/>
</dbReference>
<evidence type="ECO:0000259" key="1">
    <source>
        <dbReference type="PROSITE" id="PS50181"/>
    </source>
</evidence>
<dbReference type="Pfam" id="PF00646">
    <property type="entry name" value="F-box"/>
    <property type="match status" value="1"/>
</dbReference>
<evidence type="ECO:0000313" key="2">
    <source>
        <dbReference type="EMBL" id="KAK1631652.1"/>
    </source>
</evidence>
<dbReference type="Pfam" id="PF07734">
    <property type="entry name" value="FBA_1"/>
    <property type="match status" value="1"/>
</dbReference>
<sequence>MESITEEIVREILLKLPTRDVARCRCVSSQWRRLLTDPSFIHLHVNAPHVISGTGAQALLSMESRDRRIGLEIAIIDVLSGKTMCRVTDLPTRYRPANACNGFLLIAHPKNKPVYLCNPITGEKQKVLPPLEMEHVYRRSYAMGFSPPSGPYKLFRLCFPYSIHLFETSDNNYMEVYTFGDDSGGSWRRHPYTFPSSNGCRLRQMPPLLVDGKLYVLMERPGIDTLAEFDRMLVIDVASEAHGMYHLPENFIGEVTTSVHAFDMGGRLCIARHIAGKRLLHFWVMEPLRGQQMDHEKDRSRWELRYTFYVDEYGRRHDDRQAGGAWLNNGDGMLCYRLGDYLYIYDTTKDDQQRKTKSDFSEWDQRIQLPAAPSSHKQRWNVYSGYRPSLFSPHNLVCTRNNDEQEKYEHDLAHALRYKHKHMDPPDCNVRGAKRVRHNNS</sequence>
<dbReference type="InterPro" id="IPR001810">
    <property type="entry name" value="F-box_dom"/>
</dbReference>
<dbReference type="EMBL" id="JAUUTY010000005">
    <property type="protein sequence ID" value="KAK1631652.1"/>
    <property type="molecule type" value="Genomic_DNA"/>
</dbReference>
<dbReference type="CDD" id="cd22157">
    <property type="entry name" value="F-box_AtFBW1-like"/>
    <property type="match status" value="1"/>
</dbReference>
<dbReference type="InterPro" id="IPR006527">
    <property type="entry name" value="F-box-assoc_dom_typ1"/>
</dbReference>
<accession>A0AAD8W1Q3</accession>
<dbReference type="InterPro" id="IPR036047">
    <property type="entry name" value="F-box-like_dom_sf"/>
</dbReference>
<dbReference type="Proteomes" id="UP001231189">
    <property type="component" value="Unassembled WGS sequence"/>
</dbReference>
<comment type="caution">
    <text evidence="2">The sequence shown here is derived from an EMBL/GenBank/DDBJ whole genome shotgun (WGS) entry which is preliminary data.</text>
</comment>
<dbReference type="AlphaFoldDB" id="A0AAD8W1Q3"/>
<gene>
    <name evidence="2" type="ORF">QYE76_005967</name>
</gene>
<reference evidence="2" key="1">
    <citation type="submission" date="2023-07" db="EMBL/GenBank/DDBJ databases">
        <title>A chromosome-level genome assembly of Lolium multiflorum.</title>
        <authorList>
            <person name="Chen Y."/>
            <person name="Copetti D."/>
            <person name="Kolliker R."/>
            <person name="Studer B."/>
        </authorList>
    </citation>
    <scope>NUCLEOTIDE SEQUENCE</scope>
    <source>
        <strain evidence="2">02402/16</strain>
        <tissue evidence="2">Leaf</tissue>
    </source>
</reference>
<dbReference type="InterPro" id="IPR050796">
    <property type="entry name" value="SCF_F-box_component"/>
</dbReference>